<reference evidence="3" key="1">
    <citation type="journal article" date="2014" name="Int. J. Syst. Evol. Microbiol.">
        <title>Complete genome sequence of Corynebacterium casei LMG S-19264T (=DSM 44701T), isolated from a smear-ripened cheese.</title>
        <authorList>
            <consortium name="US DOE Joint Genome Institute (JGI-PGF)"/>
            <person name="Walter F."/>
            <person name="Albersmeier A."/>
            <person name="Kalinowski J."/>
            <person name="Ruckert C."/>
        </authorList>
    </citation>
    <scope>NUCLEOTIDE SEQUENCE</scope>
    <source>
        <strain evidence="3">JCM 3093</strain>
    </source>
</reference>
<dbReference type="RefSeq" id="WP_191897696.1">
    <property type="nucleotide sequence ID" value="NZ_BMQD01000025.1"/>
</dbReference>
<evidence type="ECO:0000313" key="4">
    <source>
        <dbReference type="Proteomes" id="UP000627984"/>
    </source>
</evidence>
<keyword evidence="1" id="KW-1133">Transmembrane helix</keyword>
<feature type="transmembrane region" description="Helical" evidence="1">
    <location>
        <begin position="269"/>
        <end position="289"/>
    </location>
</feature>
<feature type="transmembrane region" description="Helical" evidence="1">
    <location>
        <begin position="351"/>
        <end position="371"/>
    </location>
</feature>
<feature type="transmembrane region" description="Helical" evidence="1">
    <location>
        <begin position="202"/>
        <end position="220"/>
    </location>
</feature>
<evidence type="ECO:0000259" key="2">
    <source>
        <dbReference type="SMART" id="SM00014"/>
    </source>
</evidence>
<dbReference type="PANTHER" id="PTHR14969">
    <property type="entry name" value="SPHINGOSINE-1-PHOSPHATE PHOSPHOHYDROLASE"/>
    <property type="match status" value="1"/>
</dbReference>
<keyword evidence="1" id="KW-0472">Membrane</keyword>
<feature type="domain" description="Phosphatidic acid phosphatase type 2/haloperoxidase" evidence="2">
    <location>
        <begin position="102"/>
        <end position="217"/>
    </location>
</feature>
<protein>
    <recommendedName>
        <fullName evidence="2">Phosphatidic acid phosphatase type 2/haloperoxidase domain-containing protein</fullName>
    </recommendedName>
</protein>
<feature type="transmembrane region" description="Helical" evidence="1">
    <location>
        <begin position="151"/>
        <end position="168"/>
    </location>
</feature>
<keyword evidence="1" id="KW-0812">Transmembrane</keyword>
<organism evidence="3 4">
    <name type="scientific">Planomonospora parontospora</name>
    <dbReference type="NCBI Taxonomy" id="58119"/>
    <lineage>
        <taxon>Bacteria</taxon>
        <taxon>Bacillati</taxon>
        <taxon>Actinomycetota</taxon>
        <taxon>Actinomycetes</taxon>
        <taxon>Streptosporangiales</taxon>
        <taxon>Streptosporangiaceae</taxon>
        <taxon>Planomonospora</taxon>
    </lineage>
</organism>
<evidence type="ECO:0000313" key="3">
    <source>
        <dbReference type="EMBL" id="GGK91921.1"/>
    </source>
</evidence>
<dbReference type="SUPFAM" id="SSF48317">
    <property type="entry name" value="Acid phosphatase/Vanadium-dependent haloperoxidase"/>
    <property type="match status" value="2"/>
</dbReference>
<dbReference type="CDD" id="cd03392">
    <property type="entry name" value="PAP2_like_2"/>
    <property type="match status" value="2"/>
</dbReference>
<dbReference type="Gene3D" id="1.20.144.10">
    <property type="entry name" value="Phosphatidic acid phosphatase type 2/haloperoxidase"/>
    <property type="match status" value="2"/>
</dbReference>
<dbReference type="InterPro" id="IPR036938">
    <property type="entry name" value="PAP2/HPO_sf"/>
</dbReference>
<sequence length="489" mass="52021">MLHQSHRLEPDRLERFALRSVLGLAAVIVAGTGFALLVGLVRTAWEPLHAVDRAVTDALNTVVSGNALLLETLQALTDFGGLAVLARVLVLATAFLLIRRRVRLAAYVVVTALGALILDRVVKLLVGRLRPVVEEPVATAAGMSFPSGHSMGSLVSYGVLLLVFAPAVPRRLRPMVVTVVVALVVVVGFTRIALGVHHLSDVIGGWLLGLVWLGITAVAFRRWRREIGLRTPALSEGLAPEEAPALEPVPAARREPLPHPWRGTAELSVAWVLILGALFGAGVLVTGVLDGSALAAADQAVIRWFADHRDPALAGLARVGSWIGNTQWILAGTLAACALALAVLRRWRPVLFLLVAMGGELTLFLAAAAAVGRSRPPVPHLGPELPPTSGFPSGHVAAALTLYTAIAVLVWHATGRWWRWAAVAAAVLIPLWCALSRMYRGVHYPTDVLASVLLALPWVAVTWWVLRPRPGDAPRDPSPAGRPADGDAP</sequence>
<dbReference type="AlphaFoldDB" id="A0AA37BLU6"/>
<feature type="transmembrane region" description="Helical" evidence="1">
    <location>
        <begin position="104"/>
        <end position="122"/>
    </location>
</feature>
<feature type="transmembrane region" description="Helical" evidence="1">
    <location>
        <begin position="175"/>
        <end position="196"/>
    </location>
</feature>
<feature type="transmembrane region" description="Helical" evidence="1">
    <location>
        <begin position="79"/>
        <end position="97"/>
    </location>
</feature>
<feature type="domain" description="Phosphatidic acid phosphatase type 2/haloperoxidase" evidence="2">
    <location>
        <begin position="352"/>
        <end position="463"/>
    </location>
</feature>
<dbReference type="InterPro" id="IPR000326">
    <property type="entry name" value="PAP2/HPO"/>
</dbReference>
<comment type="caution">
    <text evidence="3">The sequence shown here is derived from an EMBL/GenBank/DDBJ whole genome shotgun (WGS) entry which is preliminary data.</text>
</comment>
<feature type="transmembrane region" description="Helical" evidence="1">
    <location>
        <begin position="448"/>
        <end position="466"/>
    </location>
</feature>
<dbReference type="PANTHER" id="PTHR14969:SF13">
    <property type="entry name" value="AT30094P"/>
    <property type="match status" value="1"/>
</dbReference>
<reference evidence="3" key="2">
    <citation type="submission" date="2022-09" db="EMBL/GenBank/DDBJ databases">
        <authorList>
            <person name="Sun Q."/>
            <person name="Ohkuma M."/>
        </authorList>
    </citation>
    <scope>NUCLEOTIDE SEQUENCE</scope>
    <source>
        <strain evidence="3">JCM 3093</strain>
    </source>
</reference>
<dbReference type="Pfam" id="PF01569">
    <property type="entry name" value="PAP2"/>
    <property type="match status" value="2"/>
</dbReference>
<gene>
    <name evidence="3" type="ORF">GCM10010126_59120</name>
</gene>
<dbReference type="EMBL" id="BMQD01000025">
    <property type="protein sequence ID" value="GGK91921.1"/>
    <property type="molecule type" value="Genomic_DNA"/>
</dbReference>
<feature type="transmembrane region" description="Helical" evidence="1">
    <location>
        <begin position="326"/>
        <end position="344"/>
    </location>
</feature>
<feature type="transmembrane region" description="Helical" evidence="1">
    <location>
        <begin position="391"/>
        <end position="413"/>
    </location>
</feature>
<evidence type="ECO:0000256" key="1">
    <source>
        <dbReference type="SAM" id="Phobius"/>
    </source>
</evidence>
<accession>A0AA37BLU6</accession>
<feature type="transmembrane region" description="Helical" evidence="1">
    <location>
        <begin position="21"/>
        <end position="41"/>
    </location>
</feature>
<feature type="transmembrane region" description="Helical" evidence="1">
    <location>
        <begin position="420"/>
        <end position="442"/>
    </location>
</feature>
<dbReference type="Proteomes" id="UP000627984">
    <property type="component" value="Unassembled WGS sequence"/>
</dbReference>
<name>A0AA37BLU6_9ACTN</name>
<proteinExistence type="predicted"/>
<dbReference type="SMART" id="SM00014">
    <property type="entry name" value="acidPPc"/>
    <property type="match status" value="2"/>
</dbReference>